<protein>
    <submittedName>
        <fullName evidence="3">Por secretion system C-terminal sorting domain-containing protein</fullName>
    </submittedName>
</protein>
<evidence type="ECO:0000313" key="4">
    <source>
        <dbReference type="Proteomes" id="UP000184462"/>
    </source>
</evidence>
<feature type="domain" description="Secretion system C-terminal sorting" evidence="2">
    <location>
        <begin position="528"/>
        <end position="594"/>
    </location>
</feature>
<organism evidence="3 4">
    <name type="scientific">Psychroflexus salarius</name>
    <dbReference type="NCBI Taxonomy" id="1155689"/>
    <lineage>
        <taxon>Bacteria</taxon>
        <taxon>Pseudomonadati</taxon>
        <taxon>Bacteroidota</taxon>
        <taxon>Flavobacteriia</taxon>
        <taxon>Flavobacteriales</taxon>
        <taxon>Flavobacteriaceae</taxon>
        <taxon>Psychroflexus</taxon>
    </lineage>
</organism>
<dbReference type="NCBIfam" id="TIGR04183">
    <property type="entry name" value="Por_Secre_tail"/>
    <property type="match status" value="1"/>
</dbReference>
<keyword evidence="4" id="KW-1185">Reference proteome</keyword>
<keyword evidence="1" id="KW-0732">Signal</keyword>
<accession>A0A1M4T894</accession>
<dbReference type="InterPro" id="IPR026444">
    <property type="entry name" value="Secre_tail"/>
</dbReference>
<name>A0A1M4T894_9FLAO</name>
<dbReference type="Pfam" id="PF18962">
    <property type="entry name" value="Por_Secre_tail"/>
    <property type="match status" value="1"/>
</dbReference>
<dbReference type="Proteomes" id="UP000184462">
    <property type="component" value="Unassembled WGS sequence"/>
</dbReference>
<gene>
    <name evidence="3" type="ORF">SAMN05444278_101542</name>
</gene>
<evidence type="ECO:0000256" key="1">
    <source>
        <dbReference type="ARBA" id="ARBA00022729"/>
    </source>
</evidence>
<dbReference type="STRING" id="1155689.SAMN05444278_101542"/>
<evidence type="ECO:0000313" key="3">
    <source>
        <dbReference type="EMBL" id="SHE40733.1"/>
    </source>
</evidence>
<sequence>MRLLILLVLLFIQSSVFSQFYVGSAQQVKIDSTLHILGDLNNNGLLVGSDFIEFSQGKLQSIKGDGMIENLSINKTSNTVEIVSGYQSVIRNFKINGGNLKANERLTLKSSDTLTAIINQSSGGTIEGNFIVEKYLPQSNRAFRYFSSPVSTTASVRYNLQENQNNTGTDYPEDNLNDSIGYGTHITGNAQGLLGFDATLTGNASAYQWDNTNFAWDSFDNTNTKTLSKGETYTLLIRGSRASSLNSNFAIGPATTLRLRGNPTLGTHSFNFTANSADNFFMIGNPYHSVIDIKSALQSSTGLNTNFIYVYDPTINTRGAYVTVDLSDNTNNNVDSPANQYLQPWQSIFIQASGAGNVSIDFEEAGKNNTEPQYQILSLSEQIVLNLKSNQTSEVLDAVVLKFNALGTILASKLFNNDENIAVIVNQQYTNLAKIAELESDTISIFTNNYRKTNYNLEVDLSNFNQKQVYLRDHYLNSLTQLSLNEVNTYNFQVDSNIQASVSTNRFSLVFNEVSLNHDEFDSPELQVYPNPFKSKIKFNTTADINLVEVYNLKSQLMFSQKPRNKTINLSHLKSGVYVLKLSLNNNSYFKKVIKTN</sequence>
<reference evidence="3 4" key="1">
    <citation type="submission" date="2016-11" db="EMBL/GenBank/DDBJ databases">
        <authorList>
            <person name="Jaros S."/>
            <person name="Januszkiewicz K."/>
            <person name="Wedrychowicz H."/>
        </authorList>
    </citation>
    <scope>NUCLEOTIDE SEQUENCE [LARGE SCALE GENOMIC DNA]</scope>
    <source>
        <strain evidence="3 4">DSM 25661</strain>
    </source>
</reference>
<proteinExistence type="predicted"/>
<dbReference type="RefSeq" id="WP_073191673.1">
    <property type="nucleotide sequence ID" value="NZ_FQTW01000001.1"/>
</dbReference>
<dbReference type="OrthoDB" id="1652165at2"/>
<dbReference type="EMBL" id="FQTW01000001">
    <property type="protein sequence ID" value="SHE40733.1"/>
    <property type="molecule type" value="Genomic_DNA"/>
</dbReference>
<dbReference type="AlphaFoldDB" id="A0A1M4T894"/>
<evidence type="ECO:0000259" key="2">
    <source>
        <dbReference type="Pfam" id="PF18962"/>
    </source>
</evidence>